<keyword evidence="1" id="KW-0732">Signal</keyword>
<evidence type="ECO:0000256" key="1">
    <source>
        <dbReference type="SAM" id="SignalP"/>
    </source>
</evidence>
<feature type="signal peptide" evidence="1">
    <location>
        <begin position="1"/>
        <end position="19"/>
    </location>
</feature>
<dbReference type="AlphaFoldDB" id="A0AAD6CM36"/>
<sequence length="149" mass="16374">MKSFLTLTALAALCNSAYCFREGTYQIGSARLEYTKVLTEVPGQEDLVFKTVTGHPGQIWDFTLTDEEDYFLVTNTLGAYIDCPALDSLCTAGEDPTSYRLEIVADNTYELVANGTGYFLRLADDNKLKLAGYGPGPEQEFILTEASEA</sequence>
<dbReference type="SUPFAM" id="SSF50370">
    <property type="entry name" value="Ricin B-like lectins"/>
    <property type="match status" value="1"/>
</dbReference>
<name>A0AAD6CM36_9EURO</name>
<dbReference type="EMBL" id="JAQIZZ010000008">
    <property type="protein sequence ID" value="KAJ5524567.1"/>
    <property type="molecule type" value="Genomic_DNA"/>
</dbReference>
<evidence type="ECO:0000313" key="2">
    <source>
        <dbReference type="EMBL" id="KAJ5524567.1"/>
    </source>
</evidence>
<comment type="caution">
    <text evidence="2">The sequence shown here is derived from an EMBL/GenBank/DDBJ whole genome shotgun (WGS) entry which is preliminary data.</text>
</comment>
<keyword evidence="3" id="KW-1185">Reference proteome</keyword>
<evidence type="ECO:0008006" key="4">
    <source>
        <dbReference type="Google" id="ProtNLM"/>
    </source>
</evidence>
<organism evidence="2 3">
    <name type="scientific">Penicillium frequentans</name>
    <dbReference type="NCBI Taxonomy" id="3151616"/>
    <lineage>
        <taxon>Eukaryota</taxon>
        <taxon>Fungi</taxon>
        <taxon>Dikarya</taxon>
        <taxon>Ascomycota</taxon>
        <taxon>Pezizomycotina</taxon>
        <taxon>Eurotiomycetes</taxon>
        <taxon>Eurotiomycetidae</taxon>
        <taxon>Eurotiales</taxon>
        <taxon>Aspergillaceae</taxon>
        <taxon>Penicillium</taxon>
    </lineage>
</organism>
<protein>
    <recommendedName>
        <fullName evidence="4">Ricin B lectin domain-containing protein</fullName>
    </recommendedName>
</protein>
<dbReference type="Proteomes" id="UP001220324">
    <property type="component" value="Unassembled WGS sequence"/>
</dbReference>
<dbReference type="InterPro" id="IPR035992">
    <property type="entry name" value="Ricin_B-like_lectins"/>
</dbReference>
<evidence type="ECO:0000313" key="3">
    <source>
        <dbReference type="Proteomes" id="UP001220324"/>
    </source>
</evidence>
<gene>
    <name evidence="2" type="ORF">N7494_011217</name>
</gene>
<feature type="chain" id="PRO_5041988052" description="Ricin B lectin domain-containing protein" evidence="1">
    <location>
        <begin position="20"/>
        <end position="149"/>
    </location>
</feature>
<accession>A0AAD6CM36</accession>
<reference evidence="2 3" key="1">
    <citation type="journal article" date="2023" name="IMA Fungus">
        <title>Comparative genomic study of the Penicillium genus elucidates a diverse pangenome and 15 lateral gene transfer events.</title>
        <authorList>
            <person name="Petersen C."/>
            <person name="Sorensen T."/>
            <person name="Nielsen M.R."/>
            <person name="Sondergaard T.E."/>
            <person name="Sorensen J.L."/>
            <person name="Fitzpatrick D.A."/>
            <person name="Frisvad J.C."/>
            <person name="Nielsen K.L."/>
        </authorList>
    </citation>
    <scope>NUCLEOTIDE SEQUENCE [LARGE SCALE GENOMIC DNA]</scope>
    <source>
        <strain evidence="2 3">IBT 35679</strain>
    </source>
</reference>
<proteinExistence type="predicted"/>